<dbReference type="Proteomes" id="UP000182658">
    <property type="component" value="Unassembled WGS sequence"/>
</dbReference>
<dbReference type="InParanoid" id="A0A1J7J3E1"/>
<keyword evidence="3" id="KW-1185">Reference proteome</keyword>
<dbReference type="EMBL" id="KV875104">
    <property type="protein sequence ID" value="OIW24344.1"/>
    <property type="molecule type" value="Genomic_DNA"/>
</dbReference>
<feature type="region of interest" description="Disordered" evidence="1">
    <location>
        <begin position="129"/>
        <end position="178"/>
    </location>
</feature>
<accession>A0A1J7J3E1</accession>
<protein>
    <submittedName>
        <fullName evidence="2">Uncharacterized protein</fullName>
    </submittedName>
</protein>
<gene>
    <name evidence="2" type="ORF">CONLIGDRAFT_685959</name>
</gene>
<evidence type="ECO:0000313" key="3">
    <source>
        <dbReference type="Proteomes" id="UP000182658"/>
    </source>
</evidence>
<evidence type="ECO:0000256" key="1">
    <source>
        <dbReference type="SAM" id="MobiDB-lite"/>
    </source>
</evidence>
<reference evidence="2 3" key="1">
    <citation type="submission" date="2016-10" db="EMBL/GenBank/DDBJ databases">
        <title>Draft genome sequence of Coniochaeta ligniaria NRRL30616, a lignocellulolytic fungus for bioabatement of inhibitors in plant biomass hydrolysates.</title>
        <authorList>
            <consortium name="DOE Joint Genome Institute"/>
            <person name="Jimenez D.J."/>
            <person name="Hector R.E."/>
            <person name="Riley R."/>
            <person name="Sun H."/>
            <person name="Grigoriev I.V."/>
            <person name="Van Elsas J.D."/>
            <person name="Nichols N.N."/>
        </authorList>
    </citation>
    <scope>NUCLEOTIDE SEQUENCE [LARGE SCALE GENOMIC DNA]</scope>
    <source>
        <strain evidence="2 3">NRRL 30616</strain>
    </source>
</reference>
<evidence type="ECO:0000313" key="2">
    <source>
        <dbReference type="EMBL" id="OIW24344.1"/>
    </source>
</evidence>
<dbReference type="AlphaFoldDB" id="A0A1J7J3E1"/>
<organism evidence="2 3">
    <name type="scientific">Coniochaeta ligniaria NRRL 30616</name>
    <dbReference type="NCBI Taxonomy" id="1408157"/>
    <lineage>
        <taxon>Eukaryota</taxon>
        <taxon>Fungi</taxon>
        <taxon>Dikarya</taxon>
        <taxon>Ascomycota</taxon>
        <taxon>Pezizomycotina</taxon>
        <taxon>Sordariomycetes</taxon>
        <taxon>Sordariomycetidae</taxon>
        <taxon>Coniochaetales</taxon>
        <taxon>Coniochaetaceae</taxon>
        <taxon>Coniochaeta</taxon>
    </lineage>
</organism>
<sequence>MIDATGAMQLLDDHSNQAFLASISADYKDILTLGQLVNDTMHGLSRASCLILIYKWNLPQASVDGWSSFGNIRQATGTLEDTCSSGLTYELPFDGPSGHLVKTTSDGHTLIENYPPGACGQWRRWENPNSNLTLPISPGPNSGSTSTSASARKNSARGPNRSPTAKAPTLPHTPRPPLREAINSLAATASLSPFNLGEWMLGMSIQGHQGTRYHGIITIQDPFLLLRHHQK</sequence>
<feature type="compositionally biased region" description="Low complexity" evidence="1">
    <location>
        <begin position="139"/>
        <end position="151"/>
    </location>
</feature>
<name>A0A1J7J3E1_9PEZI</name>
<proteinExistence type="predicted"/>